<dbReference type="InterPro" id="IPR002129">
    <property type="entry name" value="PyrdxlP-dep_de-COase"/>
</dbReference>
<protein>
    <recommendedName>
        <fullName evidence="14">sphinganine-1-phosphate aldolase</fullName>
        <ecNumber evidence="14">4.1.2.27</ecNumber>
    </recommendedName>
    <alternativeName>
        <fullName evidence="15">Sphingosine-1-phosphate aldolase</fullName>
    </alternativeName>
</protein>
<dbReference type="FunFam" id="3.40.640.10:FF:000020">
    <property type="entry name" value="sphingosine-1-phosphate lyase 1"/>
    <property type="match status" value="1"/>
</dbReference>
<comment type="cofactor">
    <cofactor evidence="1">
        <name>pyridoxal 5'-phosphate</name>
        <dbReference type="ChEBI" id="CHEBI:597326"/>
    </cofactor>
</comment>
<dbReference type="Gene3D" id="3.90.1150.10">
    <property type="entry name" value="Aspartate Aminotransferase, domain 1"/>
    <property type="match status" value="1"/>
</dbReference>
<reference evidence="17" key="1">
    <citation type="submission" date="2022-08" db="EMBL/GenBank/DDBJ databases">
        <authorList>
            <person name="Kallberg Y."/>
            <person name="Tangrot J."/>
            <person name="Rosling A."/>
        </authorList>
    </citation>
    <scope>NUCLEOTIDE SEQUENCE</scope>
    <source>
        <strain evidence="17">Wild A</strain>
    </source>
</reference>
<comment type="caution">
    <text evidence="17">The sequence shown here is derived from an EMBL/GenBank/DDBJ whole genome shotgun (WGS) entry which is preliminary data.</text>
</comment>
<evidence type="ECO:0000256" key="16">
    <source>
        <dbReference type="SAM" id="Phobius"/>
    </source>
</evidence>
<accession>A0A9W4WSW3</accession>
<evidence type="ECO:0000256" key="12">
    <source>
        <dbReference type="ARBA" id="ARBA00023239"/>
    </source>
</evidence>
<dbReference type="SUPFAM" id="SSF53383">
    <property type="entry name" value="PLP-dependent transferases"/>
    <property type="match status" value="1"/>
</dbReference>
<evidence type="ECO:0000256" key="5">
    <source>
        <dbReference type="ARBA" id="ARBA00022692"/>
    </source>
</evidence>
<dbReference type="GO" id="GO:0030149">
    <property type="term" value="P:sphingolipid catabolic process"/>
    <property type="evidence" value="ECO:0007669"/>
    <property type="project" value="TreeGrafter"/>
</dbReference>
<dbReference type="FunFam" id="6.10.140.2150:FF:000001">
    <property type="entry name" value="Sphingosine-1-phosphate lyase 1"/>
    <property type="match status" value="1"/>
</dbReference>
<evidence type="ECO:0000256" key="3">
    <source>
        <dbReference type="ARBA" id="ARBA00004760"/>
    </source>
</evidence>
<dbReference type="InterPro" id="IPR015422">
    <property type="entry name" value="PyrdxlP-dep_Trfase_small"/>
</dbReference>
<dbReference type="PANTHER" id="PTHR42735">
    <property type="match status" value="1"/>
</dbReference>
<dbReference type="GO" id="GO:0005789">
    <property type="term" value="C:endoplasmic reticulum membrane"/>
    <property type="evidence" value="ECO:0007669"/>
    <property type="project" value="UniProtKB-SubCell"/>
</dbReference>
<dbReference type="Gene3D" id="3.40.640.10">
    <property type="entry name" value="Type I PLP-dependent aspartate aminotransferase-like (Major domain)"/>
    <property type="match status" value="1"/>
</dbReference>
<dbReference type="Pfam" id="PF00282">
    <property type="entry name" value="Pyridoxal_deC"/>
    <property type="match status" value="1"/>
</dbReference>
<keyword evidence="12" id="KW-0456">Lyase</keyword>
<evidence type="ECO:0000256" key="4">
    <source>
        <dbReference type="ARBA" id="ARBA00004991"/>
    </source>
</evidence>
<comment type="pathway">
    <text evidence="3">Lipid metabolism; sphingolipid metabolism.</text>
</comment>
<dbReference type="Gene3D" id="6.10.140.2150">
    <property type="match status" value="1"/>
</dbReference>
<keyword evidence="6" id="KW-0256">Endoplasmic reticulum</keyword>
<dbReference type="GO" id="GO:0019752">
    <property type="term" value="P:carboxylic acid metabolic process"/>
    <property type="evidence" value="ECO:0007669"/>
    <property type="project" value="InterPro"/>
</dbReference>
<dbReference type="EC" id="4.1.2.27" evidence="14"/>
<evidence type="ECO:0000256" key="7">
    <source>
        <dbReference type="ARBA" id="ARBA00022898"/>
    </source>
</evidence>
<keyword evidence="18" id="KW-1185">Reference proteome</keyword>
<evidence type="ECO:0000313" key="18">
    <source>
        <dbReference type="Proteomes" id="UP001153678"/>
    </source>
</evidence>
<dbReference type="AlphaFoldDB" id="A0A9W4WSW3"/>
<evidence type="ECO:0000256" key="15">
    <source>
        <dbReference type="ARBA" id="ARBA00042568"/>
    </source>
</evidence>
<keyword evidence="7" id="KW-0663">Pyridoxal phosphate</keyword>
<comment type="pathway">
    <text evidence="4">Sphingolipid metabolism.</text>
</comment>
<comment type="subcellular location">
    <subcellularLocation>
        <location evidence="2">Endoplasmic reticulum membrane</location>
        <topology evidence="2">Single-pass membrane protein</topology>
    </subcellularLocation>
</comment>
<evidence type="ECO:0000256" key="6">
    <source>
        <dbReference type="ARBA" id="ARBA00022824"/>
    </source>
</evidence>
<dbReference type="PANTHER" id="PTHR42735:SF6">
    <property type="entry name" value="SPHINGOSINE-1-PHOSPHATE LYASE 1"/>
    <property type="match status" value="1"/>
</dbReference>
<evidence type="ECO:0000256" key="13">
    <source>
        <dbReference type="ARBA" id="ARBA00038302"/>
    </source>
</evidence>
<dbReference type="EMBL" id="CAMKVN010000622">
    <property type="protein sequence ID" value="CAI2169777.1"/>
    <property type="molecule type" value="Genomic_DNA"/>
</dbReference>
<evidence type="ECO:0000256" key="8">
    <source>
        <dbReference type="ARBA" id="ARBA00022919"/>
    </source>
</evidence>
<evidence type="ECO:0000313" key="17">
    <source>
        <dbReference type="EMBL" id="CAI2169777.1"/>
    </source>
</evidence>
<keyword evidence="5 16" id="KW-0812">Transmembrane</keyword>
<evidence type="ECO:0000256" key="10">
    <source>
        <dbReference type="ARBA" id="ARBA00023098"/>
    </source>
</evidence>
<dbReference type="InterPro" id="IPR015421">
    <property type="entry name" value="PyrdxlP-dep_Trfase_major"/>
</dbReference>
<evidence type="ECO:0000256" key="11">
    <source>
        <dbReference type="ARBA" id="ARBA00023136"/>
    </source>
</evidence>
<dbReference type="GO" id="GO:0030170">
    <property type="term" value="F:pyridoxal phosphate binding"/>
    <property type="evidence" value="ECO:0007669"/>
    <property type="project" value="InterPro"/>
</dbReference>
<organism evidence="17 18">
    <name type="scientific">Funneliformis geosporum</name>
    <dbReference type="NCBI Taxonomy" id="1117311"/>
    <lineage>
        <taxon>Eukaryota</taxon>
        <taxon>Fungi</taxon>
        <taxon>Fungi incertae sedis</taxon>
        <taxon>Mucoromycota</taxon>
        <taxon>Glomeromycotina</taxon>
        <taxon>Glomeromycetes</taxon>
        <taxon>Glomerales</taxon>
        <taxon>Glomeraceae</taxon>
        <taxon>Funneliformis</taxon>
    </lineage>
</organism>
<sequence length="677" mass="75102">MSSKVTASSLTSPRQLIEFTFVLLNSPKLNHLKNFIFILVLYRYGSTLLNKIAVQGVRRTLGDIYRIIGGAILRLITSAPGARNKLQAEINKAIRDLELKIAPKEPGVPRYLALPDVGFNDAQLREELKRYQGMCNDDVKWEDGRVSGAVYHGGEDHSKILNEAYSMFSVSNPLHPDVFPGVRKMDAEIVAMVLNMYHAPVNAGGTTTSGGTESILMACKTYRDRARKEKGIIEPEMVVPETIHAAFDKAAGYFGIKIIKIPIDPSDYRVDTNAVSRAVNKNTIMIAGSAPNFPHGIIDDIPTLAKIAKKRDIGMHVDCCLGSFLVPFLEEAGYPAQPFDFRVDGYGFAPKGSSVIMYRTKSLRKYQYFFCPEWTGGIYASPTIAGSRPGALIAGCWASLMRMGKLGYIDATKKIVGCAKTIEDGIRQMDDLFVYGKPRVSVVAFGSKTLNVYDLSDKMSARKWNLNSLQNPPAIHIACTLLTVPHAEQFLRDLRESIKEIKEIKESDPNRKLSGSAAIYGMAASLPDKSIVNEVACGFLDALYSVFVLWNSLLAIIGIVSTVQISLGYCFDVMKLTSGRIRLTGSKSSATLKDRNEGLEGYWQSRRKGYQEMIDKLYTGYMERLIGVQQQQAQYWEHSQYIDRNLNFETNSDGMSEGSSFMADIKITEDTSATIME</sequence>
<keyword evidence="8" id="KW-0746">Sphingolipid metabolism</keyword>
<keyword evidence="9 16" id="KW-1133">Transmembrane helix</keyword>
<name>A0A9W4WSW3_9GLOM</name>
<evidence type="ECO:0000256" key="9">
    <source>
        <dbReference type="ARBA" id="ARBA00022989"/>
    </source>
</evidence>
<evidence type="ECO:0000256" key="2">
    <source>
        <dbReference type="ARBA" id="ARBA00004389"/>
    </source>
</evidence>
<gene>
    <name evidence="17" type="ORF">FWILDA_LOCUS4251</name>
</gene>
<evidence type="ECO:0000256" key="14">
    <source>
        <dbReference type="ARBA" id="ARBA00038965"/>
    </source>
</evidence>
<keyword evidence="11 16" id="KW-0472">Membrane</keyword>
<comment type="similarity">
    <text evidence="13">Belongs to the group II decarboxylase family. Sphingosine-1-phosphate lyase subfamily.</text>
</comment>
<dbReference type="InterPro" id="IPR015424">
    <property type="entry name" value="PyrdxlP-dep_Trfase"/>
</dbReference>
<evidence type="ECO:0000256" key="1">
    <source>
        <dbReference type="ARBA" id="ARBA00001933"/>
    </source>
</evidence>
<keyword evidence="10" id="KW-0443">Lipid metabolism</keyword>
<proteinExistence type="inferred from homology"/>
<dbReference type="GO" id="GO:0008117">
    <property type="term" value="F:sphinganine-1-phosphate aldolase activity"/>
    <property type="evidence" value="ECO:0007669"/>
    <property type="project" value="UniProtKB-EC"/>
</dbReference>
<dbReference type="Proteomes" id="UP001153678">
    <property type="component" value="Unassembled WGS sequence"/>
</dbReference>
<dbReference type="InterPro" id="IPR050477">
    <property type="entry name" value="GrpII_AminoAcid_Decarb"/>
</dbReference>
<dbReference type="OrthoDB" id="10254570at2759"/>
<feature type="transmembrane region" description="Helical" evidence="16">
    <location>
        <begin position="547"/>
        <end position="571"/>
    </location>
</feature>